<dbReference type="Gene3D" id="3.50.90.10">
    <property type="entry name" value="YerB-like"/>
    <property type="match status" value="1"/>
</dbReference>
<evidence type="ECO:0000259" key="2">
    <source>
        <dbReference type="Pfam" id="PF11258"/>
    </source>
</evidence>
<feature type="domain" description="DUF3048" evidence="2">
    <location>
        <begin position="40"/>
        <end position="167"/>
    </location>
</feature>
<evidence type="ECO:0000259" key="3">
    <source>
        <dbReference type="Pfam" id="PF17479"/>
    </source>
</evidence>
<evidence type="ECO:0000256" key="1">
    <source>
        <dbReference type="SAM" id="SignalP"/>
    </source>
</evidence>
<dbReference type="Pfam" id="PF17479">
    <property type="entry name" value="DUF3048_C"/>
    <property type="match status" value="1"/>
</dbReference>
<gene>
    <name evidence="4" type="ORF">ACFPCV_29690</name>
</gene>
<feature type="signal peptide" evidence="1">
    <location>
        <begin position="1"/>
        <end position="28"/>
    </location>
</feature>
<accession>A0ABV9SAK9</accession>
<comment type="caution">
    <text evidence="4">The sequence shown here is derived from an EMBL/GenBank/DDBJ whole genome shotgun (WGS) entry which is preliminary data.</text>
</comment>
<keyword evidence="5" id="KW-1185">Reference proteome</keyword>
<dbReference type="InterPro" id="IPR023158">
    <property type="entry name" value="YerB-like_sf"/>
</dbReference>
<evidence type="ECO:0000313" key="5">
    <source>
        <dbReference type="Proteomes" id="UP001595859"/>
    </source>
</evidence>
<reference evidence="5" key="1">
    <citation type="journal article" date="2019" name="Int. J. Syst. Evol. Microbiol.">
        <title>The Global Catalogue of Microorganisms (GCM) 10K type strain sequencing project: providing services to taxonomists for standard genome sequencing and annotation.</title>
        <authorList>
            <consortium name="The Broad Institute Genomics Platform"/>
            <consortium name="The Broad Institute Genome Sequencing Center for Infectious Disease"/>
            <person name="Wu L."/>
            <person name="Ma J."/>
        </authorList>
    </citation>
    <scope>NUCLEOTIDE SEQUENCE [LARGE SCALE GENOMIC DNA]</scope>
    <source>
        <strain evidence="5">ZS-22-S1</strain>
    </source>
</reference>
<evidence type="ECO:0000313" key="4">
    <source>
        <dbReference type="EMBL" id="MFC4857691.1"/>
    </source>
</evidence>
<dbReference type="InterPro" id="IPR021416">
    <property type="entry name" value="DUF3048_N"/>
</dbReference>
<feature type="domain" description="DUF3048" evidence="3">
    <location>
        <begin position="191"/>
        <end position="301"/>
    </location>
</feature>
<dbReference type="Proteomes" id="UP001595859">
    <property type="component" value="Unassembled WGS sequence"/>
</dbReference>
<name>A0ABV9SAK9_9PSEU</name>
<organism evidence="4 5">
    <name type="scientific">Actinophytocola glycyrrhizae</name>
    <dbReference type="NCBI Taxonomy" id="2044873"/>
    <lineage>
        <taxon>Bacteria</taxon>
        <taxon>Bacillati</taxon>
        <taxon>Actinomycetota</taxon>
        <taxon>Actinomycetes</taxon>
        <taxon>Pseudonocardiales</taxon>
        <taxon>Pseudonocardiaceae</taxon>
    </lineage>
</organism>
<dbReference type="SUPFAM" id="SSF159774">
    <property type="entry name" value="YerB-like"/>
    <property type="match status" value="1"/>
</dbReference>
<sequence length="306" mass="31384">MARRTGACPAVAAVVAAGLLVAACDGQAATDPATTDGPVRPATPVVAVKVDNVPAARPHTGLGAADVVYVEPVEGGLTRIVAVYAGALPAEVGPVRSARRTDLDLLAQYGKPVLAYSGAAPELLPALRSADLVNASPDEAGPAYHRERDRPAPHNLYLRPERLPDGATGPAEAPLLFGAAPEGGVPTTSWEVAYSAARFTFTWSAPDGRWRVALNGTPMTSTESGELTAASVVVQRVEVRPDEATGTASPVADTVGSGQSDVLRDGLAFAGTWSRPAPDAPTRFHTTSGAELPLAEGPAWVLLLPA</sequence>
<proteinExistence type="predicted"/>
<dbReference type="Pfam" id="PF11258">
    <property type="entry name" value="DUF3048"/>
    <property type="match status" value="1"/>
</dbReference>
<protein>
    <submittedName>
        <fullName evidence="4">DUF3048 domain-containing protein</fullName>
    </submittedName>
</protein>
<feature type="chain" id="PRO_5047146374" evidence="1">
    <location>
        <begin position="29"/>
        <end position="306"/>
    </location>
</feature>
<keyword evidence="1" id="KW-0732">Signal</keyword>
<dbReference type="PROSITE" id="PS51257">
    <property type="entry name" value="PROKAR_LIPOPROTEIN"/>
    <property type="match status" value="1"/>
</dbReference>
<dbReference type="InterPro" id="IPR035328">
    <property type="entry name" value="DUF3048_C"/>
</dbReference>
<dbReference type="EMBL" id="JBHSIS010000020">
    <property type="protein sequence ID" value="MFC4857691.1"/>
    <property type="molecule type" value="Genomic_DNA"/>
</dbReference>
<dbReference type="RefSeq" id="WP_378059679.1">
    <property type="nucleotide sequence ID" value="NZ_JBHSIS010000020.1"/>
</dbReference>